<keyword evidence="5" id="KW-1185">Reference proteome</keyword>
<dbReference type="KEGG" id="ntr:B0W44_11865"/>
<dbReference type="Pfam" id="PF00583">
    <property type="entry name" value="Acetyltransf_1"/>
    <property type="match status" value="2"/>
</dbReference>
<keyword evidence="2" id="KW-0012">Acyltransferase</keyword>
<evidence type="ECO:0000256" key="1">
    <source>
        <dbReference type="ARBA" id="ARBA00022679"/>
    </source>
</evidence>
<sequence length="326" mass="37998">MECIPFSLDRLNDVCQLWNRELGHDFPMRCELFKQNTILDKTLFRNGSWITVDRENKVTGVIISKMWHEGDLNVDFGRGTGWIQVLVVDSNYRNSGVGTTLLRKAENAFKQKEISKIVLGKDPWHFFPGIPDEYGSVKKWFERRGYAYIHRVYDMYRHYSVGEPCRLSRRRGVRFFLMGKSDKGKLLAFLNKCFPGRWEYEAIQYFERGGTGREYVIFEINGEIKGFCRINDSRSPFIAPNTYWAPLFDSELGGIGPLGVDPELRGRGYGTGLVQAGIYFLRKRGIQHVVIDWTDLREFYGKLGYRVWKSYGQYEKDLLTTDETVH</sequence>
<proteinExistence type="predicted"/>
<name>A0A1U9K8N5_9BACL</name>
<dbReference type="PANTHER" id="PTHR43420">
    <property type="entry name" value="ACETYLTRANSFERASE"/>
    <property type="match status" value="1"/>
</dbReference>
<evidence type="ECO:0000259" key="3">
    <source>
        <dbReference type="PROSITE" id="PS51186"/>
    </source>
</evidence>
<evidence type="ECO:0000313" key="5">
    <source>
        <dbReference type="Proteomes" id="UP000188603"/>
    </source>
</evidence>
<dbReference type="GO" id="GO:0016747">
    <property type="term" value="F:acyltransferase activity, transferring groups other than amino-acyl groups"/>
    <property type="evidence" value="ECO:0007669"/>
    <property type="project" value="InterPro"/>
</dbReference>
<evidence type="ECO:0000313" key="4">
    <source>
        <dbReference type="EMBL" id="AQS56353.1"/>
    </source>
</evidence>
<dbReference type="Proteomes" id="UP000188603">
    <property type="component" value="Chromosome"/>
</dbReference>
<dbReference type="Gene3D" id="3.40.630.30">
    <property type="match status" value="2"/>
</dbReference>
<keyword evidence="1 4" id="KW-0808">Transferase</keyword>
<evidence type="ECO:0000256" key="2">
    <source>
        <dbReference type="ARBA" id="ARBA00023315"/>
    </source>
</evidence>
<dbReference type="OrthoDB" id="2861902at2"/>
<dbReference type="InterPro" id="IPR050680">
    <property type="entry name" value="YpeA/RimI_acetyltransf"/>
</dbReference>
<accession>A0A1U9K8N5</accession>
<gene>
    <name evidence="4" type="ORF">B0W44_11865</name>
</gene>
<dbReference type="PROSITE" id="PS51186">
    <property type="entry name" value="GNAT"/>
    <property type="match status" value="2"/>
</dbReference>
<dbReference type="PANTHER" id="PTHR43420:SF12">
    <property type="entry name" value="N-ACETYLTRANSFERASE DOMAIN-CONTAINING PROTEIN"/>
    <property type="match status" value="1"/>
</dbReference>
<dbReference type="AlphaFoldDB" id="A0A1U9K8N5"/>
<feature type="domain" description="N-acetyltransferase" evidence="3">
    <location>
        <begin position="1"/>
        <end position="168"/>
    </location>
</feature>
<dbReference type="InterPro" id="IPR000182">
    <property type="entry name" value="GNAT_dom"/>
</dbReference>
<dbReference type="CDD" id="cd04301">
    <property type="entry name" value="NAT_SF"/>
    <property type="match status" value="2"/>
</dbReference>
<dbReference type="RefSeq" id="WP_077720218.1">
    <property type="nucleotide sequence ID" value="NZ_CP019699.1"/>
</dbReference>
<dbReference type="EMBL" id="CP019699">
    <property type="protein sequence ID" value="AQS56353.1"/>
    <property type="molecule type" value="Genomic_DNA"/>
</dbReference>
<organism evidence="4 5">
    <name type="scientific">Novibacillus thermophilus</name>
    <dbReference type="NCBI Taxonomy" id="1471761"/>
    <lineage>
        <taxon>Bacteria</taxon>
        <taxon>Bacillati</taxon>
        <taxon>Bacillota</taxon>
        <taxon>Bacilli</taxon>
        <taxon>Bacillales</taxon>
        <taxon>Thermoactinomycetaceae</taxon>
        <taxon>Novibacillus</taxon>
    </lineage>
</organism>
<protein>
    <submittedName>
        <fullName evidence="4">GNAT family N-acetyltransferase</fullName>
    </submittedName>
</protein>
<reference evidence="4 5" key="1">
    <citation type="journal article" date="2015" name="Int. J. Syst. Evol. Microbiol.">
        <title>Novibacillus thermophilus gen. nov., sp. nov., a Gram-staining-negative and moderately thermophilic member of the family Thermoactinomycetaceae.</title>
        <authorList>
            <person name="Yang G."/>
            <person name="Chen J."/>
            <person name="Zhou S."/>
        </authorList>
    </citation>
    <scope>NUCLEOTIDE SEQUENCE [LARGE SCALE GENOMIC DNA]</scope>
    <source>
        <strain evidence="4 5">SG-1</strain>
    </source>
</reference>
<dbReference type="SUPFAM" id="SSF55729">
    <property type="entry name" value="Acyl-CoA N-acyltransferases (Nat)"/>
    <property type="match status" value="1"/>
</dbReference>
<feature type="domain" description="N-acetyltransferase" evidence="3">
    <location>
        <begin position="173"/>
        <end position="326"/>
    </location>
</feature>
<dbReference type="InterPro" id="IPR016181">
    <property type="entry name" value="Acyl_CoA_acyltransferase"/>
</dbReference>
<dbReference type="STRING" id="1471761.B0W44_11865"/>